<evidence type="ECO:0000313" key="3">
    <source>
        <dbReference type="Proteomes" id="UP001222770"/>
    </source>
</evidence>
<dbReference type="InterPro" id="IPR019660">
    <property type="entry name" value="Put_sensory_transdc_reg_YbjN"/>
</dbReference>
<dbReference type="RefSeq" id="WP_277276996.1">
    <property type="nucleotide sequence ID" value="NZ_JAROCY010000007.1"/>
</dbReference>
<protein>
    <submittedName>
        <fullName evidence="2">YbjN domain-containing protein</fullName>
    </submittedName>
</protein>
<evidence type="ECO:0000313" key="2">
    <source>
        <dbReference type="EMBL" id="MDF8333371.1"/>
    </source>
</evidence>
<sequence>MNFTRILAPTALACALVAQPALAKAYPDGGVTGEEVAADLIAAGNTATVSKDSGGDPLIKTAFKFGTAEVNYYILFYGCKTGRCSSLQFVVSFDGDTSKVAEYNANKRFARAANPEGKTIRVTYDVDVERGANSEAIANCATRFSAIILDAVKTLG</sequence>
<dbReference type="EMBL" id="JAROCY010000007">
    <property type="protein sequence ID" value="MDF8333371.1"/>
    <property type="molecule type" value="Genomic_DNA"/>
</dbReference>
<organism evidence="2 3">
    <name type="scientific">Novosphingobium cyanobacteriorum</name>
    <dbReference type="NCBI Taxonomy" id="3024215"/>
    <lineage>
        <taxon>Bacteria</taxon>
        <taxon>Pseudomonadati</taxon>
        <taxon>Pseudomonadota</taxon>
        <taxon>Alphaproteobacteria</taxon>
        <taxon>Sphingomonadales</taxon>
        <taxon>Sphingomonadaceae</taxon>
        <taxon>Novosphingobium</taxon>
    </lineage>
</organism>
<dbReference type="Pfam" id="PF10722">
    <property type="entry name" value="YbjN"/>
    <property type="match status" value="1"/>
</dbReference>
<dbReference type="Proteomes" id="UP001222770">
    <property type="component" value="Unassembled WGS sequence"/>
</dbReference>
<accession>A0ABT6CHH4</accession>
<feature type="chain" id="PRO_5047334370" evidence="1">
    <location>
        <begin position="24"/>
        <end position="156"/>
    </location>
</feature>
<reference evidence="2 3" key="1">
    <citation type="submission" date="2023-03" db="EMBL/GenBank/DDBJ databases">
        <title>Novosphingobium cyanobacteriorum sp. nov., isolated from a eutrophic reservoir during the Microcystis bloom period.</title>
        <authorList>
            <person name="Kang M."/>
            <person name="Le V."/>
            <person name="Ko S.-R."/>
            <person name="Lee S.-A."/>
            <person name="Ahn C.-Y."/>
        </authorList>
    </citation>
    <scope>NUCLEOTIDE SEQUENCE [LARGE SCALE GENOMIC DNA]</scope>
    <source>
        <strain evidence="2 3">HBC54</strain>
    </source>
</reference>
<keyword evidence="3" id="KW-1185">Reference proteome</keyword>
<evidence type="ECO:0000256" key="1">
    <source>
        <dbReference type="SAM" id="SignalP"/>
    </source>
</evidence>
<proteinExistence type="predicted"/>
<gene>
    <name evidence="2" type="ORF">POM99_09180</name>
</gene>
<feature type="signal peptide" evidence="1">
    <location>
        <begin position="1"/>
        <end position="23"/>
    </location>
</feature>
<comment type="caution">
    <text evidence="2">The sequence shown here is derived from an EMBL/GenBank/DDBJ whole genome shotgun (WGS) entry which is preliminary data.</text>
</comment>
<name>A0ABT6CHH4_9SPHN</name>
<keyword evidence="1" id="KW-0732">Signal</keyword>